<dbReference type="Proteomes" id="UP000282322">
    <property type="component" value="Unassembled WGS sequence"/>
</dbReference>
<dbReference type="RefSeq" id="WP_124956695.1">
    <property type="nucleotide sequence ID" value="NZ_RRCH01000040.1"/>
</dbReference>
<dbReference type="AlphaFoldDB" id="A0A3P3R5N0"/>
<accession>A0A3P3R5N0</accession>
<dbReference type="InterPro" id="IPR015946">
    <property type="entry name" value="KH_dom-like_a/b"/>
</dbReference>
<protein>
    <submittedName>
        <fullName evidence="1">OsmC family peroxiredoxin</fullName>
    </submittedName>
</protein>
<organism evidence="1 2">
    <name type="scientific">Halocatena pleomorpha</name>
    <dbReference type="NCBI Taxonomy" id="1785090"/>
    <lineage>
        <taxon>Archaea</taxon>
        <taxon>Methanobacteriati</taxon>
        <taxon>Methanobacteriota</taxon>
        <taxon>Stenosarchaea group</taxon>
        <taxon>Halobacteria</taxon>
        <taxon>Halobacteriales</taxon>
        <taxon>Natronomonadaceae</taxon>
        <taxon>Halocatena</taxon>
    </lineage>
</organism>
<evidence type="ECO:0000313" key="2">
    <source>
        <dbReference type="Proteomes" id="UP000282322"/>
    </source>
</evidence>
<reference evidence="1 2" key="1">
    <citation type="submission" date="2018-11" db="EMBL/GenBank/DDBJ databases">
        <title>Taxonoimc description of Halomarina strain SPP-AMP-1.</title>
        <authorList>
            <person name="Pal Y."/>
            <person name="Srinivasana K."/>
            <person name="Verma A."/>
            <person name="Kumar P."/>
        </authorList>
    </citation>
    <scope>NUCLEOTIDE SEQUENCE [LARGE SCALE GENOMIC DNA]</scope>
    <source>
        <strain evidence="1 2">SPP-AMP-1</strain>
    </source>
</reference>
<comment type="caution">
    <text evidence="1">The sequence shown here is derived from an EMBL/GenBank/DDBJ whole genome shotgun (WGS) entry which is preliminary data.</text>
</comment>
<dbReference type="InterPro" id="IPR003718">
    <property type="entry name" value="OsmC/Ohr_fam"/>
</dbReference>
<keyword evidence="2" id="KW-1185">Reference proteome</keyword>
<sequence length="132" mass="14325">METIETTTTSESGYTSVSRVGAYELTIDAANEEGPNPNEVLVVDYVSCFVPAFRVGANKEGHDDLGRIDVDAEADVDDSDDLDAIRFSMDVEADLSDSEFDDIVERAENICHVHDALREGLHADIAVNGNAF</sequence>
<gene>
    <name evidence="1" type="ORF">EIK79_16550</name>
</gene>
<dbReference type="OrthoDB" id="237916at2157"/>
<dbReference type="Pfam" id="PF02566">
    <property type="entry name" value="OsmC"/>
    <property type="match status" value="1"/>
</dbReference>
<proteinExistence type="predicted"/>
<dbReference type="EMBL" id="RRCH01000040">
    <property type="protein sequence ID" value="RRJ28199.1"/>
    <property type="molecule type" value="Genomic_DNA"/>
</dbReference>
<dbReference type="Gene3D" id="3.30.300.20">
    <property type="match status" value="1"/>
</dbReference>
<evidence type="ECO:0000313" key="1">
    <source>
        <dbReference type="EMBL" id="RRJ28199.1"/>
    </source>
</evidence>
<dbReference type="SUPFAM" id="SSF82784">
    <property type="entry name" value="OsmC-like"/>
    <property type="match status" value="1"/>
</dbReference>
<name>A0A3P3R5N0_9EURY</name>
<dbReference type="InterPro" id="IPR036102">
    <property type="entry name" value="OsmC/Ohrsf"/>
</dbReference>